<dbReference type="Proteomes" id="UP000664032">
    <property type="component" value="Unassembled WGS sequence"/>
</dbReference>
<name>A0ACB8GM92_PSICU</name>
<evidence type="ECO:0000313" key="1">
    <source>
        <dbReference type="EMBL" id="KAH9476164.1"/>
    </source>
</evidence>
<keyword evidence="2" id="KW-1185">Reference proteome</keyword>
<sequence length="948" mass="107731">MKFHAPRSVSPSPERVTRRPRGTSTFGLYSDSESEEYNSEVEDSFAHSDTESASSSSANGSTFELVSDINKLSLRPRHIQRTPLEERQIEETISAIRLRARYQDPYEEWEKGVRRDALNTARKQFTEYEAQRNSEQEEKRRVQLEQLSSRYAAEAASIHQRSEEMRMRALREETVLKEQWQKREKELWDRIEAVIKAEEDKLAKKLEEERRVREEEEKKRKEEELRRRLIEEKKLKEEAERLKAEAEKKRAEEEQLQREKEEEEQRKKLEEFKSKEGDAENKLREALQLAPAEEDWRVARTNLQNLKTGPIAFVKSNKEYKAECGRLRRLITPRIGQLTNDAESINRITKELLQIMRPPSGRPHEPTIYATLCSALAKAILLQAETEVTAEPRIAEALGQVAFTLCETLDNFASIFFAKLVQRCGGWPIGIIPPSHTLDNKPWESREDYTKASGWRKSMVAEGLESVKDRSQRIAAMMRVYFCVIKITPMQKPLDSMFQITRAWTWFARITSDTRLLQDPVAPWLIFTALDVLGLEACNVWGKQWIKMLMLIYEGITTGYENGKLIGGDSTESAHARTRITFTLGNIINGCFREIVPTWVMLASSSGMSLTSATVSLLLVNFTVLVAIVLISSSKSLVKMASIKLFFNKLFQPILLATSIPPPLFSDSGSFAQSEFPRHSFPLEIKDWRDILVFLYTHGDAQTRQHADQYKVIDISRYAFKEAPEHQIIIAEVETGKGPRKLLRIERDTGAKDVSLDQSIISAPALQDTPIPDPTKWASTQKPGISFEVSHPSTSIYAAGCRPNSNAATSFVDSVQTTFKSDLTNYSLVDNVNLSSSFNLHHFAMLLVEVQSYTFQQLNQQQEQTCALFAGIVMRVVADALGTGASTSVSPSAGLDISSETLKQIQAAFQRRRAAVDLQIKTGMSTEGSLPEHSQFTKRDIEHAEYSQ</sequence>
<comment type="caution">
    <text evidence="1">The sequence shown here is derived from an EMBL/GenBank/DDBJ whole genome shotgun (WGS) entry which is preliminary data.</text>
</comment>
<reference evidence="1" key="1">
    <citation type="submission" date="2021-10" db="EMBL/GenBank/DDBJ databases">
        <title>Psilocybe cubensis genome.</title>
        <authorList>
            <person name="Mckernan K.J."/>
            <person name="Crawford S."/>
            <person name="Trippe A."/>
            <person name="Kane L.T."/>
            <person name="Mclaughlin S."/>
        </authorList>
    </citation>
    <scope>NUCLEOTIDE SEQUENCE</scope>
    <source>
        <strain evidence="1">MGC-MH-2018</strain>
    </source>
</reference>
<proteinExistence type="predicted"/>
<dbReference type="EMBL" id="JAFIQS020000011">
    <property type="protein sequence ID" value="KAH9476164.1"/>
    <property type="molecule type" value="Genomic_DNA"/>
</dbReference>
<accession>A0ACB8GM92</accession>
<gene>
    <name evidence="1" type="ORF">JR316_0011735</name>
</gene>
<organism evidence="1 2">
    <name type="scientific">Psilocybe cubensis</name>
    <name type="common">Psychedelic mushroom</name>
    <name type="synonym">Stropharia cubensis</name>
    <dbReference type="NCBI Taxonomy" id="181762"/>
    <lineage>
        <taxon>Eukaryota</taxon>
        <taxon>Fungi</taxon>
        <taxon>Dikarya</taxon>
        <taxon>Basidiomycota</taxon>
        <taxon>Agaricomycotina</taxon>
        <taxon>Agaricomycetes</taxon>
        <taxon>Agaricomycetidae</taxon>
        <taxon>Agaricales</taxon>
        <taxon>Agaricineae</taxon>
        <taxon>Strophariaceae</taxon>
        <taxon>Psilocybe</taxon>
    </lineage>
</organism>
<evidence type="ECO:0000313" key="2">
    <source>
        <dbReference type="Proteomes" id="UP000664032"/>
    </source>
</evidence>
<protein>
    <submittedName>
        <fullName evidence="1">Nucleoporin gle1</fullName>
    </submittedName>
</protein>